<protein>
    <submittedName>
        <fullName evidence="1">Uncharacterized protein</fullName>
    </submittedName>
</protein>
<comment type="caution">
    <text evidence="1">The sequence shown here is derived from an EMBL/GenBank/DDBJ whole genome shotgun (WGS) entry which is preliminary data.</text>
</comment>
<reference evidence="1" key="1">
    <citation type="submission" date="2016-09" db="EMBL/GenBank/DDBJ databases">
        <authorList>
            <person name="Hebert L."/>
            <person name="Moumen B."/>
        </authorList>
    </citation>
    <scope>NUCLEOTIDE SEQUENCE [LARGE SCALE GENOMIC DNA]</scope>
    <source>
        <strain evidence="1">OVI</strain>
    </source>
</reference>
<dbReference type="InterPro" id="IPR059162">
    <property type="entry name" value="RIIAD1"/>
</dbReference>
<name>A0A1G4IJ46_TRYEQ</name>
<dbReference type="RefSeq" id="XP_067083037.1">
    <property type="nucleotide sequence ID" value="XM_067226936.1"/>
</dbReference>
<dbReference type="GeneID" id="92378074"/>
<dbReference type="CDD" id="cd22971">
    <property type="entry name" value="DD_RIIAD1"/>
    <property type="match status" value="1"/>
</dbReference>
<keyword evidence="2" id="KW-1185">Reference proteome</keyword>
<evidence type="ECO:0000313" key="2">
    <source>
        <dbReference type="Proteomes" id="UP000195570"/>
    </source>
</evidence>
<dbReference type="Proteomes" id="UP000195570">
    <property type="component" value="Unassembled WGS sequence"/>
</dbReference>
<gene>
    <name evidence="1" type="ORF">TEOVI_000413400</name>
</gene>
<dbReference type="AlphaFoldDB" id="A0A1G4IJ46"/>
<evidence type="ECO:0000313" key="1">
    <source>
        <dbReference type="EMBL" id="SCU72557.1"/>
    </source>
</evidence>
<dbReference type="EMBL" id="CZPT02001883">
    <property type="protein sequence ID" value="SCU72557.1"/>
    <property type="molecule type" value="Genomic_DNA"/>
</dbReference>
<dbReference type="VEuPathDB" id="TriTrypDB:TEOVI_000413400"/>
<sequence length="121" mass="13752">MEQKENEITTVYASNNPDIPTLTEAATLILAPEEMVKLRRNMTAEKVAHARYLREHPEIDAIMRYAMRKLIMERSEDPVNVLLEFFSTADLRAALAEENPEAEGRAAMLREKRGLTIVLPA</sequence>
<organism evidence="1 2">
    <name type="scientific">Trypanosoma equiperdum</name>
    <dbReference type="NCBI Taxonomy" id="5694"/>
    <lineage>
        <taxon>Eukaryota</taxon>
        <taxon>Discoba</taxon>
        <taxon>Euglenozoa</taxon>
        <taxon>Kinetoplastea</taxon>
        <taxon>Metakinetoplastina</taxon>
        <taxon>Trypanosomatida</taxon>
        <taxon>Trypanosomatidae</taxon>
        <taxon>Trypanosoma</taxon>
    </lineage>
</organism>
<accession>A0A1G4IJ46</accession>
<proteinExistence type="predicted"/>